<reference evidence="1 2" key="1">
    <citation type="submission" date="2018-08" db="EMBL/GenBank/DDBJ databases">
        <title>Genomic Encyclopedia of Type Strains, Phase III (KMG-III): the genomes of soil and plant-associated and newly described type strains.</title>
        <authorList>
            <person name="Whitman W."/>
        </authorList>
    </citation>
    <scope>NUCLEOTIDE SEQUENCE [LARGE SCALE GENOMIC DNA]</scope>
    <source>
        <strain evidence="1 2">CECT 7375</strain>
    </source>
</reference>
<organism evidence="1 2">
    <name type="scientific">Marinomonas pollencensis</name>
    <dbReference type="NCBI Taxonomy" id="491954"/>
    <lineage>
        <taxon>Bacteria</taxon>
        <taxon>Pseudomonadati</taxon>
        <taxon>Pseudomonadota</taxon>
        <taxon>Gammaproteobacteria</taxon>
        <taxon>Oceanospirillales</taxon>
        <taxon>Oceanospirillaceae</taxon>
        <taxon>Marinomonas</taxon>
    </lineage>
</organism>
<accession>A0A3E0DEQ6</accession>
<dbReference type="EMBL" id="QUNG01000016">
    <property type="protein sequence ID" value="REG81196.1"/>
    <property type="molecule type" value="Genomic_DNA"/>
</dbReference>
<keyword evidence="2" id="KW-1185">Reference proteome</keyword>
<dbReference type="AlphaFoldDB" id="A0A3E0DEQ6"/>
<evidence type="ECO:0000313" key="2">
    <source>
        <dbReference type="Proteomes" id="UP000256542"/>
    </source>
</evidence>
<gene>
    <name evidence="1" type="ORF">DFP81_11670</name>
</gene>
<proteinExistence type="predicted"/>
<comment type="caution">
    <text evidence="1">The sequence shown here is derived from an EMBL/GenBank/DDBJ whole genome shotgun (WGS) entry which is preliminary data.</text>
</comment>
<protein>
    <submittedName>
        <fullName evidence="1">Uncharacterized protein</fullName>
    </submittedName>
</protein>
<sequence>MTEKAALIIDIYEVLLVFFYSNIHISSLRRYNPLDFILLTEPLNSA</sequence>
<dbReference type="Proteomes" id="UP000256542">
    <property type="component" value="Unassembled WGS sequence"/>
</dbReference>
<name>A0A3E0DEQ6_9GAMM</name>
<evidence type="ECO:0000313" key="1">
    <source>
        <dbReference type="EMBL" id="REG81196.1"/>
    </source>
</evidence>